<feature type="transmembrane region" description="Helical" evidence="8">
    <location>
        <begin position="354"/>
        <end position="382"/>
    </location>
</feature>
<keyword evidence="5 8" id="KW-1133">Transmembrane helix</keyword>
<dbReference type="Proteomes" id="UP001583186">
    <property type="component" value="Unassembled WGS sequence"/>
</dbReference>
<dbReference type="NCBIfam" id="TIGR00879">
    <property type="entry name" value="SP"/>
    <property type="match status" value="1"/>
</dbReference>
<feature type="transmembrane region" description="Helical" evidence="8">
    <location>
        <begin position="104"/>
        <end position="124"/>
    </location>
</feature>
<feature type="transmembrane region" description="Helical" evidence="8">
    <location>
        <begin position="80"/>
        <end position="98"/>
    </location>
</feature>
<evidence type="ECO:0000256" key="2">
    <source>
        <dbReference type="ARBA" id="ARBA00010992"/>
    </source>
</evidence>
<dbReference type="EMBL" id="JAWCUI010000070">
    <property type="protein sequence ID" value="KAL1889712.1"/>
    <property type="molecule type" value="Genomic_DNA"/>
</dbReference>
<dbReference type="InterPro" id="IPR005828">
    <property type="entry name" value="MFS_sugar_transport-like"/>
</dbReference>
<dbReference type="InterPro" id="IPR003663">
    <property type="entry name" value="Sugar/inositol_transpt"/>
</dbReference>
<comment type="subcellular location">
    <subcellularLocation>
        <location evidence="1">Membrane</location>
        <topology evidence="1">Multi-pass membrane protein</topology>
    </subcellularLocation>
</comment>
<dbReference type="InterPro" id="IPR050360">
    <property type="entry name" value="MFS_Sugar_Transporters"/>
</dbReference>
<dbReference type="InterPro" id="IPR036259">
    <property type="entry name" value="MFS_trans_sf"/>
</dbReference>
<gene>
    <name evidence="10" type="ORF">Sste5346_008698</name>
</gene>
<feature type="transmembrane region" description="Helical" evidence="8">
    <location>
        <begin position="403"/>
        <end position="419"/>
    </location>
</feature>
<comment type="similarity">
    <text evidence="2 7">Belongs to the major facilitator superfamily. Sugar transporter (TC 2.A.1.1) family.</text>
</comment>
<feature type="transmembrane region" description="Helical" evidence="8">
    <location>
        <begin position="300"/>
        <end position="321"/>
    </location>
</feature>
<feature type="domain" description="Major facilitator superfamily (MFS) profile" evidence="9">
    <location>
        <begin position="10"/>
        <end position="447"/>
    </location>
</feature>
<evidence type="ECO:0000256" key="3">
    <source>
        <dbReference type="ARBA" id="ARBA00022448"/>
    </source>
</evidence>
<evidence type="ECO:0000256" key="1">
    <source>
        <dbReference type="ARBA" id="ARBA00004141"/>
    </source>
</evidence>
<accession>A0ABR3YNM4</accession>
<reference evidence="10 11" key="1">
    <citation type="journal article" date="2024" name="IMA Fungus">
        <title>IMA Genome - F19 : A genome assembly and annotation guide to empower mycologists, including annotated draft genome sequences of Ceratocystis pirilliformis, Diaporthe australafricana, Fusarium ophioides, Paecilomyces lecythidis, and Sporothrix stenoceras.</title>
        <authorList>
            <person name="Aylward J."/>
            <person name="Wilson A.M."/>
            <person name="Visagie C.M."/>
            <person name="Spraker J."/>
            <person name="Barnes I."/>
            <person name="Buitendag C."/>
            <person name="Ceriani C."/>
            <person name="Del Mar Angel L."/>
            <person name="du Plessis D."/>
            <person name="Fuchs T."/>
            <person name="Gasser K."/>
            <person name="Kramer D."/>
            <person name="Li W."/>
            <person name="Munsamy K."/>
            <person name="Piso A."/>
            <person name="Price J.L."/>
            <person name="Sonnekus B."/>
            <person name="Thomas C."/>
            <person name="van der Nest A."/>
            <person name="van Dijk A."/>
            <person name="van Heerden A."/>
            <person name="van Vuuren N."/>
            <person name="Yilmaz N."/>
            <person name="Duong T.A."/>
            <person name="van der Merwe N.A."/>
            <person name="Wingfield M.J."/>
            <person name="Wingfield B.D."/>
        </authorList>
    </citation>
    <scope>NUCLEOTIDE SEQUENCE [LARGE SCALE GENOMIC DNA]</scope>
    <source>
        <strain evidence="10 11">CMW 5346</strain>
    </source>
</reference>
<dbReference type="PANTHER" id="PTHR48022:SF28">
    <property type="entry name" value="MAJOR FACILITATOR SUPERFAMILY (MFS) PROFILE DOMAIN-CONTAINING PROTEIN-RELATED"/>
    <property type="match status" value="1"/>
</dbReference>
<keyword evidence="3 7" id="KW-0813">Transport</keyword>
<dbReference type="PROSITE" id="PS50850">
    <property type="entry name" value="MFS"/>
    <property type="match status" value="1"/>
</dbReference>
<evidence type="ECO:0000313" key="11">
    <source>
        <dbReference type="Proteomes" id="UP001583186"/>
    </source>
</evidence>
<proteinExistence type="inferred from homology"/>
<comment type="caution">
    <text evidence="10">The sequence shown here is derived from an EMBL/GenBank/DDBJ whole genome shotgun (WGS) entry which is preliminary data.</text>
</comment>
<evidence type="ECO:0000313" key="10">
    <source>
        <dbReference type="EMBL" id="KAL1889712.1"/>
    </source>
</evidence>
<evidence type="ECO:0000256" key="8">
    <source>
        <dbReference type="SAM" id="Phobius"/>
    </source>
</evidence>
<evidence type="ECO:0000256" key="5">
    <source>
        <dbReference type="ARBA" id="ARBA00022989"/>
    </source>
</evidence>
<feature type="transmembrane region" description="Helical" evidence="8">
    <location>
        <begin position="425"/>
        <end position="443"/>
    </location>
</feature>
<evidence type="ECO:0000256" key="6">
    <source>
        <dbReference type="ARBA" id="ARBA00023136"/>
    </source>
</evidence>
<keyword evidence="6 8" id="KW-0472">Membrane</keyword>
<feature type="transmembrane region" description="Helical" evidence="8">
    <location>
        <begin position="266"/>
        <end position="288"/>
    </location>
</feature>
<dbReference type="PANTHER" id="PTHR48022">
    <property type="entry name" value="PLASTIDIC GLUCOSE TRANSPORTER 4"/>
    <property type="match status" value="1"/>
</dbReference>
<evidence type="ECO:0000259" key="9">
    <source>
        <dbReference type="PROSITE" id="PS50850"/>
    </source>
</evidence>
<feature type="transmembrane region" description="Helical" evidence="8">
    <location>
        <begin position="328"/>
        <end position="348"/>
    </location>
</feature>
<evidence type="ECO:0000256" key="7">
    <source>
        <dbReference type="RuleBase" id="RU003346"/>
    </source>
</evidence>
<dbReference type="InterPro" id="IPR020846">
    <property type="entry name" value="MFS_dom"/>
</dbReference>
<evidence type="ECO:0000256" key="4">
    <source>
        <dbReference type="ARBA" id="ARBA00022692"/>
    </source>
</evidence>
<keyword evidence="11" id="KW-1185">Reference proteome</keyword>
<protein>
    <recommendedName>
        <fullName evidence="9">Major facilitator superfamily (MFS) profile domain-containing protein</fullName>
    </recommendedName>
</protein>
<feature type="transmembrane region" description="Helical" evidence="8">
    <location>
        <begin position="136"/>
        <end position="156"/>
    </location>
</feature>
<dbReference type="PRINTS" id="PR00171">
    <property type="entry name" value="SUGRTRNSPORT"/>
</dbReference>
<feature type="transmembrane region" description="Helical" evidence="8">
    <location>
        <begin position="46"/>
        <end position="68"/>
    </location>
</feature>
<dbReference type="Pfam" id="PF00083">
    <property type="entry name" value="Sugar_tr"/>
    <property type="match status" value="1"/>
</dbReference>
<organism evidence="10 11">
    <name type="scientific">Sporothrix stenoceras</name>
    <dbReference type="NCBI Taxonomy" id="5173"/>
    <lineage>
        <taxon>Eukaryota</taxon>
        <taxon>Fungi</taxon>
        <taxon>Dikarya</taxon>
        <taxon>Ascomycota</taxon>
        <taxon>Pezizomycotina</taxon>
        <taxon>Sordariomycetes</taxon>
        <taxon>Sordariomycetidae</taxon>
        <taxon>Ophiostomatales</taxon>
        <taxon>Ophiostomataceae</taxon>
        <taxon>Sporothrix</taxon>
    </lineage>
</organism>
<dbReference type="PROSITE" id="PS00216">
    <property type="entry name" value="SUGAR_TRANSPORT_1"/>
    <property type="match status" value="1"/>
</dbReference>
<sequence>MQGIALRIAFTVTCGLSYLLYGYDQGFMSGVLLADDYLHQMGNPSTFMQGFITSIYELGCLAGCVASFFFSERYGRKKPILAGTLLVIIGAVLQTAAYGQAQFMVGRVVSGLGTGLNTSIIPIWQAETLPAKTRELFGSLQYLLVCFGASVAYWANYGLSYASGALEWRLSVALQMVFAVILMIAVPFMPESPRWLMSHNRIGEAVTILCRMHGTEDETDEEIQTDIQNINQAIELETAAHSTGSWLDIFTNKPETQNLRRIMLGWWLMAMVMLSGVCSIGYYISYLFETSVGLSHNLSLLLSGFNGLWYMASALLPPFIIPRIGKRGCLIVGAFGMGCCFLTMALGIRSGSYGASIVVVIAFFLYYTFFAIGYLAVPWLYCAEIMPLHLRTQGNAITTSSNWLWNFATVMVTPSLMGNEGWKGYLVFTVLNFAFIPFIYVFYPETTARRLEQIDAVFYNTSPIVCNTQWAKRGKFESNALETALAEHNKGHEKESAIEHVDN</sequence>
<name>A0ABR3YNM4_9PEZI</name>
<feature type="transmembrane region" description="Helical" evidence="8">
    <location>
        <begin position="168"/>
        <end position="189"/>
    </location>
</feature>
<dbReference type="SUPFAM" id="SSF103473">
    <property type="entry name" value="MFS general substrate transporter"/>
    <property type="match status" value="1"/>
</dbReference>
<dbReference type="Gene3D" id="1.20.1250.20">
    <property type="entry name" value="MFS general substrate transporter like domains"/>
    <property type="match status" value="1"/>
</dbReference>
<keyword evidence="4 8" id="KW-0812">Transmembrane</keyword>
<dbReference type="InterPro" id="IPR005829">
    <property type="entry name" value="Sugar_transporter_CS"/>
</dbReference>